<dbReference type="EMBL" id="AP024488">
    <property type="protein sequence ID" value="BCS95962.1"/>
    <property type="molecule type" value="Genomic_DNA"/>
</dbReference>
<dbReference type="Gene3D" id="3.40.50.300">
    <property type="entry name" value="P-loop containing nucleotide triphosphate hydrolases"/>
    <property type="match status" value="1"/>
</dbReference>
<dbReference type="InterPro" id="IPR036388">
    <property type="entry name" value="WH-like_DNA-bd_sf"/>
</dbReference>
<organism evidence="6 7">
    <name type="scientific">Desulfoluna limicola</name>
    <dbReference type="NCBI Taxonomy" id="2810562"/>
    <lineage>
        <taxon>Bacteria</taxon>
        <taxon>Pseudomonadati</taxon>
        <taxon>Thermodesulfobacteriota</taxon>
        <taxon>Desulfobacteria</taxon>
        <taxon>Desulfobacterales</taxon>
        <taxon>Desulfolunaceae</taxon>
        <taxon>Desulfoluna</taxon>
    </lineage>
</organism>
<dbReference type="Gene3D" id="1.10.10.10">
    <property type="entry name" value="Winged helix-like DNA-binding domain superfamily/Winged helix DNA-binding domain"/>
    <property type="match status" value="1"/>
</dbReference>
<dbReference type="PROSITE" id="PS50043">
    <property type="entry name" value="HTH_LUXR_2"/>
    <property type="match status" value="1"/>
</dbReference>
<dbReference type="Gene3D" id="1.10.510.10">
    <property type="entry name" value="Transferase(Phosphotransferase) domain 1"/>
    <property type="match status" value="1"/>
</dbReference>
<evidence type="ECO:0000256" key="3">
    <source>
        <dbReference type="SAM" id="Coils"/>
    </source>
</evidence>
<dbReference type="Gene3D" id="3.30.200.20">
    <property type="entry name" value="Phosphorylase Kinase, domain 1"/>
    <property type="match status" value="1"/>
</dbReference>
<dbReference type="Pfam" id="PF13191">
    <property type="entry name" value="AAA_16"/>
    <property type="match status" value="1"/>
</dbReference>
<dbReference type="SUPFAM" id="SSF56112">
    <property type="entry name" value="Protein kinase-like (PK-like)"/>
    <property type="match status" value="1"/>
</dbReference>
<evidence type="ECO:0000313" key="7">
    <source>
        <dbReference type="Proteomes" id="UP001320148"/>
    </source>
</evidence>
<dbReference type="GO" id="GO:0004674">
    <property type="term" value="F:protein serine/threonine kinase activity"/>
    <property type="evidence" value="ECO:0007669"/>
    <property type="project" value="UniProtKB-KW"/>
</dbReference>
<dbReference type="Proteomes" id="UP001320148">
    <property type="component" value="Chromosome"/>
</dbReference>
<name>A0ABM7PEC5_9BACT</name>
<dbReference type="InterPro" id="IPR011009">
    <property type="entry name" value="Kinase-like_dom_sf"/>
</dbReference>
<dbReference type="Gene3D" id="3.30.450.40">
    <property type="match status" value="1"/>
</dbReference>
<dbReference type="SMART" id="SM00220">
    <property type="entry name" value="S_TKc"/>
    <property type="match status" value="1"/>
</dbReference>
<dbReference type="SMART" id="SM00421">
    <property type="entry name" value="HTH_LUXR"/>
    <property type="match status" value="1"/>
</dbReference>
<dbReference type="InterPro" id="IPR000719">
    <property type="entry name" value="Prot_kinase_dom"/>
</dbReference>
<keyword evidence="1" id="KW-0805">Transcription regulation</keyword>
<reference evidence="6 7" key="1">
    <citation type="submission" date="2021-02" db="EMBL/GenBank/DDBJ databases">
        <title>Complete genome of Desulfoluna sp. strain ASN36.</title>
        <authorList>
            <person name="Takahashi A."/>
            <person name="Kojima H."/>
            <person name="Fukui M."/>
        </authorList>
    </citation>
    <scope>NUCLEOTIDE SEQUENCE [LARGE SCALE GENOMIC DNA]</scope>
    <source>
        <strain evidence="6 7">ASN36</strain>
    </source>
</reference>
<keyword evidence="6" id="KW-0723">Serine/threonine-protein kinase</keyword>
<dbReference type="SUPFAM" id="SSF55781">
    <property type="entry name" value="GAF domain-like"/>
    <property type="match status" value="1"/>
</dbReference>
<feature type="coiled-coil region" evidence="3">
    <location>
        <begin position="1468"/>
        <end position="1519"/>
    </location>
</feature>
<dbReference type="PANTHER" id="PTHR43642:SF1">
    <property type="entry name" value="HYBRID SIGNAL TRANSDUCTION HISTIDINE KINASE G"/>
    <property type="match status" value="1"/>
</dbReference>
<evidence type="ECO:0000256" key="2">
    <source>
        <dbReference type="ARBA" id="ARBA00023163"/>
    </source>
</evidence>
<sequence>MAVIDEYVQPQLVFQDPVSVYYRAWCTEHSRKVILKVLKSERPHESEMEMYKKEYATLRELDHPGIVKAFDLQQTSLGLTLSFEDTGGVQLKRIYETTTPNREALLSWFLDVSRTLSHCHRRGVAHGNISPYYIIVNRNTGQVQLTGFNNELRMGRGEDLQGVDHLLMALAYSAPELKTGSSEPDCQSDLYSLGVVMYEAFTGRLPFEVDTAGEMIHSQVAITPPSPSKICLDIPRWLDEVIMTLMNRNPVGRFASAEALSVALEEGMRTGESPGCQTNQALVAHADVMLCGREEEKRALSKWVRGISEAGSVSFERPGVMVLSGVPGSGKTALAEWVCRYARQHHPEVIIASGKFDQDVERPGSAFIGALQQVVRTLLGEPEEKLREWRKVIQRLMGDGASVLSAMVPDFSLISGISSDERPMDLESSAKANVYHMTMVNFFRVFKQMNRPLILFIDDVQWADEDSRLFLNLLTEISGEKVGLLAAFRTRDGKSALVDDLLDTATLKKNGTVDVMPVQGLDSLAVETFLTLSLREDRKRIAPLADLFFAKTGGNPYQLNAFLEKVLRDGELVRAHGPKGEGWHWNQRKLEALPMCTSAAQWVSERVDRLDMQMRRLVEAASLLGHKVVPELLAMVVQRSESKVREGLEALCDEKIFVHVDDGGFRFVHDLVQKAAYERMNRGQREVAHFSAGMHMYEGLDRSPGPYLFDVIYQFNASGTVPMRESYRKELVLLNLAAGKRAMEISSFGLALDCFRCGLRFLGDEDWANDYALCLDMTSLAAEAAYALGEYAVMDAYVATVETHAQNDWDCVDVWRMRVRGAIAANDLAGALVLGRETLVRFGFRLPENVNRGHQVVAFMRIRRALSRLGPGGIELLPAMTDSRHRSIMDLLFTVVMASYLAGSDLSPLIILSALRYSLKHGRSKYTPFLLATYGFICARVANDVEKGVAQGQSALTLMEKDAHWAGRGKTLVVTVCLIRHWKEPIHRLLPLYLSAYEQSLAEGDSEYAGSAVSAWFYSRFFASGDLHQLARDMVVYGEEMERLRLPFKGTVRNLQQTVANLTEPSAHPVLFSGPFFTDGERPRGGDMPNDHIAALNYHITKGLLAFLFGDDALALHHVERYTAMIDEGTSTFTIPVYSAFAAAVFARHGGRGKTSKQKGWLKKATRIEKELGRAAGKASYNFSHLHDMVRGELYLAKKNLPKAVHYFELAGEKAKDNNFVFHEAYVAERAGFCYLKAGKNRLARVCLTEAVNLWRFWGAESKAQKLEKHYEQVLWSFPSMGQEREGHQRFSAAGGFHSGGGLLDLEGLSKSFEVLSSERTYDRLVEKLVLTALEYGGAEAAAVCRMDGEQVTVEAQKGAGAEAVDLCGSVSLSDTTSLPSVMIHYVARTGTMLQYNHGEDPVVYDPYFDGFKGGSAICIPSSVQSRRCGILYLENRTLNHLFEGRRLRVLKTLSSQMAISMENTRLYESLKEQTEKLQMVNRVLKDEIADRRGKELALIEKEKELKESGEKLKEANISLKQMLSKSDENMGEIQENMMRNVDDLIIPYLERLKGTRLTLAQGNLVEMLEKNIDDILSPFARKLNAGFARLTPAEIQTSQLVRSGKTTKEIAELLNLSPRTIDAYRDSIRKKLDLKKSGVNLRVYLMQM</sequence>
<dbReference type="InterPro" id="IPR027417">
    <property type="entry name" value="P-loop_NTPase"/>
</dbReference>
<dbReference type="Pfam" id="PF00196">
    <property type="entry name" value="GerE"/>
    <property type="match status" value="1"/>
</dbReference>
<dbReference type="Pfam" id="PF00069">
    <property type="entry name" value="Pkinase"/>
    <property type="match status" value="1"/>
</dbReference>
<evidence type="ECO:0000313" key="6">
    <source>
        <dbReference type="EMBL" id="BCS95962.1"/>
    </source>
</evidence>
<dbReference type="PANTHER" id="PTHR43642">
    <property type="entry name" value="HYBRID SIGNAL TRANSDUCTION HISTIDINE KINASE G"/>
    <property type="match status" value="1"/>
</dbReference>
<keyword evidence="6" id="KW-0418">Kinase</keyword>
<evidence type="ECO:0000256" key="1">
    <source>
        <dbReference type="ARBA" id="ARBA00023015"/>
    </source>
</evidence>
<keyword evidence="6" id="KW-0808">Transferase</keyword>
<dbReference type="SUPFAM" id="SSF46894">
    <property type="entry name" value="C-terminal effector domain of the bipartite response regulators"/>
    <property type="match status" value="1"/>
</dbReference>
<feature type="domain" description="Protein kinase" evidence="4">
    <location>
        <begin position="7"/>
        <end position="268"/>
    </location>
</feature>
<keyword evidence="2" id="KW-0804">Transcription</keyword>
<dbReference type="InterPro" id="IPR011990">
    <property type="entry name" value="TPR-like_helical_dom_sf"/>
</dbReference>
<dbReference type="CDD" id="cd06170">
    <property type="entry name" value="LuxR_C_like"/>
    <property type="match status" value="1"/>
</dbReference>
<protein>
    <submittedName>
        <fullName evidence="6">Serine/threonine protein kinase</fullName>
    </submittedName>
</protein>
<dbReference type="SUPFAM" id="SSF48452">
    <property type="entry name" value="TPR-like"/>
    <property type="match status" value="1"/>
</dbReference>
<feature type="domain" description="HTH luxR-type" evidence="5">
    <location>
        <begin position="1584"/>
        <end position="1649"/>
    </location>
</feature>
<dbReference type="RefSeq" id="WP_236892317.1">
    <property type="nucleotide sequence ID" value="NZ_AP024488.1"/>
</dbReference>
<evidence type="ECO:0000259" key="4">
    <source>
        <dbReference type="PROSITE" id="PS50011"/>
    </source>
</evidence>
<dbReference type="SUPFAM" id="SSF52540">
    <property type="entry name" value="P-loop containing nucleoside triphosphate hydrolases"/>
    <property type="match status" value="1"/>
</dbReference>
<dbReference type="InterPro" id="IPR029016">
    <property type="entry name" value="GAF-like_dom_sf"/>
</dbReference>
<dbReference type="Gene3D" id="1.25.40.10">
    <property type="entry name" value="Tetratricopeptide repeat domain"/>
    <property type="match status" value="1"/>
</dbReference>
<keyword evidence="3" id="KW-0175">Coiled coil</keyword>
<proteinExistence type="predicted"/>
<dbReference type="PRINTS" id="PR00038">
    <property type="entry name" value="HTHLUXR"/>
</dbReference>
<dbReference type="InterPro" id="IPR000792">
    <property type="entry name" value="Tscrpt_reg_LuxR_C"/>
</dbReference>
<dbReference type="PROSITE" id="PS00622">
    <property type="entry name" value="HTH_LUXR_1"/>
    <property type="match status" value="1"/>
</dbReference>
<dbReference type="CDD" id="cd14014">
    <property type="entry name" value="STKc_PknB_like"/>
    <property type="match status" value="1"/>
</dbReference>
<gene>
    <name evidence="6" type="ORF">DSLASN_15940</name>
</gene>
<accession>A0ABM7PEC5</accession>
<dbReference type="PROSITE" id="PS50011">
    <property type="entry name" value="PROTEIN_KINASE_DOM"/>
    <property type="match status" value="1"/>
</dbReference>
<dbReference type="InterPro" id="IPR041664">
    <property type="entry name" value="AAA_16"/>
</dbReference>
<keyword evidence="7" id="KW-1185">Reference proteome</keyword>
<evidence type="ECO:0000259" key="5">
    <source>
        <dbReference type="PROSITE" id="PS50043"/>
    </source>
</evidence>
<dbReference type="InterPro" id="IPR016032">
    <property type="entry name" value="Sig_transdc_resp-reg_C-effctor"/>
</dbReference>
<dbReference type="InterPro" id="IPR053159">
    <property type="entry name" value="Hybrid_Histidine_Kinase"/>
</dbReference>